<comment type="subcellular location">
    <subcellularLocation>
        <location evidence="2">Cell membrane</location>
    </subcellularLocation>
</comment>
<evidence type="ECO:0000256" key="2">
    <source>
        <dbReference type="ARBA" id="ARBA00004236"/>
    </source>
</evidence>
<evidence type="ECO:0000256" key="6">
    <source>
        <dbReference type="ARBA" id="ARBA00022679"/>
    </source>
</evidence>
<dbReference type="RefSeq" id="WP_130057773.1">
    <property type="nucleotide sequence ID" value="NZ_CP072243.1"/>
</dbReference>
<evidence type="ECO:0000313" key="17">
    <source>
        <dbReference type="Proteomes" id="UP000422221"/>
    </source>
</evidence>
<evidence type="ECO:0000256" key="11">
    <source>
        <dbReference type="ARBA" id="ARBA00022989"/>
    </source>
</evidence>
<evidence type="ECO:0000256" key="4">
    <source>
        <dbReference type="ARBA" id="ARBA00022475"/>
    </source>
</evidence>
<keyword evidence="8" id="KW-0547">Nucleotide-binding</keyword>
<feature type="transmembrane region" description="Helical" evidence="14">
    <location>
        <begin position="374"/>
        <end position="396"/>
    </location>
</feature>
<sequence>MKQAEKIWKRRWRTVCGIILLQVFLCPLFATNLQLKDGGILIVNANSDLSPLCNHIISELIHSLPVEYKGMAISPENLNLAQVYDEMQMDTVRMNLFTKYENKIPALVIIMGGNTWMLIHEELERRWKDTPVILFTENNYVGPTSVYYQKMAIPRGEQIPLRSIINGHNVVLVYAPYYIKETIDLMYGQIPDMSELVFISDRRWFSAQCRQEVAEAVVKYFPDLRLRFFTEGQKSMEEIVSYLKRTDKNTGVLYAAWEVLDIPSSNTSLLSARTYKLLNQYGMQPVFTLGDMNGKTGLVGGYFSLSKDISKAIADVSIKILNGSKASEILTTKVNAGPVFNYEELLRTGLEPGLCPSNTYFYDKPANFIEQYKYILGAVLLCIVFGIILLLVRIHFLSNIRRIQAKQIYLMSNYNDLFNDMPLVYLRCRLIRGEDDKVNDYLIIDVNPSFEKHFGKKEEALGKRGSVLNSSEVFACLKKYMDVAGRERKTVSFPMHARNGHDYDVLVMNSDTPEVINVFCVDTTELIHTRQSLRTINHKLSMALGIANITPWRWNLVENCIWFDGNRELRSGATSEMKEDSFAMPVSEIVKGIHKDDLKRVKEAFRDLRDGKKQKVNEKLRALTVPYTDYDWLEVWAAVDETDDAGKPLTLIGSALIITDRKKMEEELIAAKEKAEEANRLKSAFIANMSHEIRTPLNAIVGFSSVLDSAKSEKERKEYLHIIEHNNQLLLQLINDIIDLSKIEAGTLEFVNSNVYLDDLMQELERMFRPKAEEKKLVLQFDDLHMECYVNADRNRLMQVMNNLLSNAIKFTSEGSIHFGFSRLNNGMLRFYVADTGCGVPEEYRQKIFGRFVKLNSFVQGIGLGLSICDTIVRYMNGEIGVESNKGKGSVFWFTIPYQEVKGI</sequence>
<dbReference type="GO" id="GO:0005524">
    <property type="term" value="F:ATP binding"/>
    <property type="evidence" value="ECO:0007669"/>
    <property type="project" value="UniProtKB-KW"/>
</dbReference>
<feature type="domain" description="Histidine kinase" evidence="15">
    <location>
        <begin position="688"/>
        <end position="900"/>
    </location>
</feature>
<dbReference type="SUPFAM" id="SSF55874">
    <property type="entry name" value="ATPase domain of HSP90 chaperone/DNA topoisomerase II/histidine kinase"/>
    <property type="match status" value="1"/>
</dbReference>
<evidence type="ECO:0000256" key="13">
    <source>
        <dbReference type="ARBA" id="ARBA00023136"/>
    </source>
</evidence>
<dbReference type="Gene3D" id="3.30.565.10">
    <property type="entry name" value="Histidine kinase-like ATPase, C-terminal domain"/>
    <property type="match status" value="1"/>
</dbReference>
<comment type="catalytic activity">
    <reaction evidence="1">
        <text>ATP + protein L-histidine = ADP + protein N-phospho-L-histidine.</text>
        <dbReference type="EC" id="2.7.13.3"/>
    </reaction>
</comment>
<evidence type="ECO:0000313" key="16">
    <source>
        <dbReference type="EMBL" id="KAA3770751.1"/>
    </source>
</evidence>
<keyword evidence="10" id="KW-0067">ATP-binding</keyword>
<keyword evidence="9" id="KW-0418">Kinase</keyword>
<dbReference type="GO" id="GO:0000155">
    <property type="term" value="F:phosphorelay sensor kinase activity"/>
    <property type="evidence" value="ECO:0007669"/>
    <property type="project" value="InterPro"/>
</dbReference>
<dbReference type="Gene3D" id="3.30.450.20">
    <property type="entry name" value="PAS domain"/>
    <property type="match status" value="1"/>
</dbReference>
<keyword evidence="12" id="KW-0902">Two-component regulatory system</keyword>
<dbReference type="SUPFAM" id="SSF47384">
    <property type="entry name" value="Homodimeric domain of signal transducing histidine kinase"/>
    <property type="match status" value="1"/>
</dbReference>
<dbReference type="InterPro" id="IPR003661">
    <property type="entry name" value="HisK_dim/P_dom"/>
</dbReference>
<organism evidence="16 17">
    <name type="scientific">Bacteroides salyersiae</name>
    <dbReference type="NCBI Taxonomy" id="291644"/>
    <lineage>
        <taxon>Bacteria</taxon>
        <taxon>Pseudomonadati</taxon>
        <taxon>Bacteroidota</taxon>
        <taxon>Bacteroidia</taxon>
        <taxon>Bacteroidales</taxon>
        <taxon>Bacteroidaceae</taxon>
        <taxon>Bacteroides</taxon>
    </lineage>
</organism>
<dbReference type="PANTHER" id="PTHR43711">
    <property type="entry name" value="TWO-COMPONENT HISTIDINE KINASE"/>
    <property type="match status" value="1"/>
</dbReference>
<dbReference type="InterPro" id="IPR036890">
    <property type="entry name" value="HATPase_C_sf"/>
</dbReference>
<gene>
    <name evidence="16" type="ORF">F3F73_02060</name>
</gene>
<keyword evidence="6" id="KW-0808">Transferase</keyword>
<dbReference type="PRINTS" id="PR00344">
    <property type="entry name" value="BCTRLSENSOR"/>
</dbReference>
<dbReference type="SMART" id="SM00388">
    <property type="entry name" value="HisKA"/>
    <property type="match status" value="1"/>
</dbReference>
<keyword evidence="13 14" id="KW-0472">Membrane</keyword>
<dbReference type="InterPro" id="IPR004358">
    <property type="entry name" value="Sig_transdc_His_kin-like_C"/>
</dbReference>
<dbReference type="InterPro" id="IPR036097">
    <property type="entry name" value="HisK_dim/P_sf"/>
</dbReference>
<evidence type="ECO:0000256" key="5">
    <source>
        <dbReference type="ARBA" id="ARBA00022553"/>
    </source>
</evidence>
<name>A0A7J4XPP6_9BACE</name>
<dbReference type="GO" id="GO:0005886">
    <property type="term" value="C:plasma membrane"/>
    <property type="evidence" value="ECO:0007669"/>
    <property type="project" value="UniProtKB-SubCell"/>
</dbReference>
<dbReference type="InterPro" id="IPR050736">
    <property type="entry name" value="Sensor_HK_Regulatory"/>
</dbReference>
<keyword evidence="11 14" id="KW-1133">Transmembrane helix</keyword>
<protein>
    <recommendedName>
        <fullName evidence="3">histidine kinase</fullName>
        <ecNumber evidence="3">2.7.13.3</ecNumber>
    </recommendedName>
</protein>
<keyword evidence="4" id="KW-1003">Cell membrane</keyword>
<dbReference type="Pfam" id="PF00512">
    <property type="entry name" value="HisKA"/>
    <property type="match status" value="1"/>
</dbReference>
<proteinExistence type="predicted"/>
<dbReference type="AlphaFoldDB" id="A0A7J4XPP6"/>
<keyword evidence="7 14" id="KW-0812">Transmembrane</keyword>
<evidence type="ECO:0000256" key="12">
    <source>
        <dbReference type="ARBA" id="ARBA00023012"/>
    </source>
</evidence>
<dbReference type="InterPro" id="IPR005467">
    <property type="entry name" value="His_kinase_dom"/>
</dbReference>
<dbReference type="PANTHER" id="PTHR43711:SF31">
    <property type="entry name" value="HISTIDINE KINASE"/>
    <property type="match status" value="1"/>
</dbReference>
<evidence type="ECO:0000256" key="9">
    <source>
        <dbReference type="ARBA" id="ARBA00022777"/>
    </source>
</evidence>
<evidence type="ECO:0000256" key="14">
    <source>
        <dbReference type="SAM" id="Phobius"/>
    </source>
</evidence>
<evidence type="ECO:0000259" key="15">
    <source>
        <dbReference type="PROSITE" id="PS50109"/>
    </source>
</evidence>
<evidence type="ECO:0000256" key="10">
    <source>
        <dbReference type="ARBA" id="ARBA00022840"/>
    </source>
</evidence>
<evidence type="ECO:0000256" key="7">
    <source>
        <dbReference type="ARBA" id="ARBA00022692"/>
    </source>
</evidence>
<accession>A0A7J4XPP6</accession>
<dbReference type="InterPro" id="IPR003594">
    <property type="entry name" value="HATPase_dom"/>
</dbReference>
<dbReference type="FunFam" id="1.10.287.130:FF:000004">
    <property type="entry name" value="Ethylene receptor 1"/>
    <property type="match status" value="1"/>
</dbReference>
<dbReference type="CDD" id="cd00082">
    <property type="entry name" value="HisKA"/>
    <property type="match status" value="1"/>
</dbReference>
<dbReference type="Pfam" id="PF02518">
    <property type="entry name" value="HATPase_c"/>
    <property type="match status" value="1"/>
</dbReference>
<comment type="caution">
    <text evidence="16">The sequence shown here is derived from an EMBL/GenBank/DDBJ whole genome shotgun (WGS) entry which is preliminary data.</text>
</comment>
<dbReference type="EC" id="2.7.13.3" evidence="3"/>
<evidence type="ECO:0000256" key="8">
    <source>
        <dbReference type="ARBA" id="ARBA00022741"/>
    </source>
</evidence>
<keyword evidence="5" id="KW-0597">Phosphoprotein</keyword>
<evidence type="ECO:0000256" key="3">
    <source>
        <dbReference type="ARBA" id="ARBA00012438"/>
    </source>
</evidence>
<dbReference type="Gene3D" id="1.10.287.130">
    <property type="match status" value="1"/>
</dbReference>
<reference evidence="16 17" key="1">
    <citation type="journal article" date="2019" name="Nat. Med.">
        <title>A library of human gut bacterial isolates paired with longitudinal multiomics data enables mechanistic microbiome research.</title>
        <authorList>
            <person name="Poyet M."/>
            <person name="Groussin M."/>
            <person name="Gibbons S.M."/>
            <person name="Avila-Pacheco J."/>
            <person name="Jiang X."/>
            <person name="Kearney S.M."/>
            <person name="Perrotta A.R."/>
            <person name="Berdy B."/>
            <person name="Zhao S."/>
            <person name="Lieberman T.D."/>
            <person name="Swanson P.K."/>
            <person name="Smith M."/>
            <person name="Roesemann S."/>
            <person name="Alexander J.E."/>
            <person name="Rich S.A."/>
            <person name="Livny J."/>
            <person name="Vlamakis H."/>
            <person name="Clish C."/>
            <person name="Bullock K."/>
            <person name="Deik A."/>
            <person name="Scott J."/>
            <person name="Pierce K.A."/>
            <person name="Xavier R.J."/>
            <person name="Alm E.J."/>
        </authorList>
    </citation>
    <scope>NUCLEOTIDE SEQUENCE [LARGE SCALE GENOMIC DNA]</scope>
    <source>
        <strain evidence="16 17">BIOML-A10</strain>
    </source>
</reference>
<dbReference type="Proteomes" id="UP000422221">
    <property type="component" value="Unassembled WGS sequence"/>
</dbReference>
<evidence type="ECO:0000256" key="1">
    <source>
        <dbReference type="ARBA" id="ARBA00000085"/>
    </source>
</evidence>
<dbReference type="SMART" id="SM00387">
    <property type="entry name" value="HATPase_c"/>
    <property type="match status" value="1"/>
</dbReference>
<dbReference type="EMBL" id="VWMK01000001">
    <property type="protein sequence ID" value="KAA3770751.1"/>
    <property type="molecule type" value="Genomic_DNA"/>
</dbReference>
<dbReference type="FunFam" id="3.30.565.10:FF:000023">
    <property type="entry name" value="PAS domain-containing sensor histidine kinase"/>
    <property type="match status" value="1"/>
</dbReference>
<dbReference type="PROSITE" id="PS50109">
    <property type="entry name" value="HIS_KIN"/>
    <property type="match status" value="1"/>
</dbReference>